<name>A0ABQ7QEJ8_PLUXY</name>
<proteinExistence type="predicted"/>
<protein>
    <recommendedName>
        <fullName evidence="7">C2H2-type domain-containing protein</fullName>
    </recommendedName>
</protein>
<evidence type="ECO:0000256" key="3">
    <source>
        <dbReference type="ARBA" id="ARBA00022771"/>
    </source>
</evidence>
<organism evidence="8 9">
    <name type="scientific">Plutella xylostella</name>
    <name type="common">Diamondback moth</name>
    <name type="synonym">Plutella maculipennis</name>
    <dbReference type="NCBI Taxonomy" id="51655"/>
    <lineage>
        <taxon>Eukaryota</taxon>
        <taxon>Metazoa</taxon>
        <taxon>Ecdysozoa</taxon>
        <taxon>Arthropoda</taxon>
        <taxon>Hexapoda</taxon>
        <taxon>Insecta</taxon>
        <taxon>Pterygota</taxon>
        <taxon>Neoptera</taxon>
        <taxon>Endopterygota</taxon>
        <taxon>Lepidoptera</taxon>
        <taxon>Glossata</taxon>
        <taxon>Ditrysia</taxon>
        <taxon>Yponomeutoidea</taxon>
        <taxon>Plutellidae</taxon>
        <taxon>Plutella</taxon>
    </lineage>
</organism>
<dbReference type="Gene3D" id="3.30.160.60">
    <property type="entry name" value="Classic Zinc Finger"/>
    <property type="match status" value="7"/>
</dbReference>
<feature type="domain" description="C2H2-type" evidence="7">
    <location>
        <begin position="528"/>
        <end position="556"/>
    </location>
</feature>
<feature type="domain" description="C2H2-type" evidence="7">
    <location>
        <begin position="585"/>
        <end position="616"/>
    </location>
</feature>
<feature type="domain" description="C2H2-type" evidence="7">
    <location>
        <begin position="461"/>
        <end position="488"/>
    </location>
</feature>
<feature type="domain" description="C2H2-type" evidence="7">
    <location>
        <begin position="557"/>
        <end position="584"/>
    </location>
</feature>
<dbReference type="PROSITE" id="PS50157">
    <property type="entry name" value="ZINC_FINGER_C2H2_2"/>
    <property type="match status" value="9"/>
</dbReference>
<feature type="domain" description="C2H2-type" evidence="7">
    <location>
        <begin position="243"/>
        <end position="271"/>
    </location>
</feature>
<accession>A0ABQ7QEJ8</accession>
<dbReference type="SUPFAM" id="SSF57667">
    <property type="entry name" value="beta-beta-alpha zinc fingers"/>
    <property type="match status" value="6"/>
</dbReference>
<sequence>MIQACVFCLSQDRDLLTIDESLYLTVYPSFNDELIEYINYLKAEKLLKLCWECQVKVYSYKKLLQTAHSSLKALKNFMVSPSGDPPKSESRLLITTVDSIDIAPSVPPLLPPKEEQNTDDADFKFNVELASKPKEFTVEVKLEHNQDDDSCNNDTTSNNNNDDDDDDKPLQSVQAMALPPVTSKPVKRALDSNKASKAKSKKKKPPTPAPPKFSKVWASSEQAMRWHREELRRAREASLSFVHECDACERLFAEEEELNTHVGEAHSEEAGQYTCDMCLYRFPEQAKLEQHMNAHYVYYKCKNCSFECRELTEMEEHVKNPHTIIQKPVCIRCKNEFVSKEELKEHLTTCKTYKCAECDKTFVVRGSYQKHVREHKQDPGGIYCEVCKVHYKASYYKEHLITSLKHVSEDDFKLHMFGNHKRPGPHPCKLCPKSYFDKMKLARHIANVHKIGPVIERKKDKICETCGKGFSSSTLLTNHIRIHTGERPWRCEECPAAFAQNGTFYMHMKQVHGKTIDRHGREKLTEKVCCDACGAAFNTRAGLAQHHNLLHADKTDYQCETCEKYCRTAQGLQKHARTHAPPAPLPCHTCGKTFKTRGAHTQHIQKKHGIAVVERPFKCRSCDAAYSVQTNLYTHYKVKHLGLKSSDKVKIMNLFNLDKDVVVVARK</sequence>
<dbReference type="SMART" id="SM00355">
    <property type="entry name" value="ZnF_C2H2"/>
    <property type="match status" value="13"/>
</dbReference>
<feature type="domain" description="C2H2-type" evidence="7">
    <location>
        <begin position="273"/>
        <end position="295"/>
    </location>
</feature>
<dbReference type="InterPro" id="IPR036236">
    <property type="entry name" value="Znf_C2H2_sf"/>
</dbReference>
<comment type="caution">
    <text evidence="8">The sequence shown here is derived from an EMBL/GenBank/DDBJ whole genome shotgun (WGS) entry which is preliminary data.</text>
</comment>
<feature type="region of interest" description="Disordered" evidence="6">
    <location>
        <begin position="143"/>
        <end position="216"/>
    </location>
</feature>
<dbReference type="EMBL" id="JAHIBW010000016">
    <property type="protein sequence ID" value="KAG7303632.1"/>
    <property type="molecule type" value="Genomic_DNA"/>
</dbReference>
<reference evidence="8 9" key="1">
    <citation type="submission" date="2021-06" db="EMBL/GenBank/DDBJ databases">
        <title>A haploid diamondback moth (Plutella xylostella L.) genome assembly resolves 31 chromosomes and identifies a diamide resistance mutation.</title>
        <authorList>
            <person name="Ward C.M."/>
            <person name="Perry K.D."/>
            <person name="Baker G."/>
            <person name="Powis K."/>
            <person name="Heckel D.G."/>
            <person name="Baxter S.W."/>
        </authorList>
    </citation>
    <scope>NUCLEOTIDE SEQUENCE [LARGE SCALE GENOMIC DNA]</scope>
    <source>
        <strain evidence="8 9">LV</strain>
        <tissue evidence="8">Single pupa</tissue>
    </source>
</reference>
<evidence type="ECO:0000256" key="4">
    <source>
        <dbReference type="ARBA" id="ARBA00022833"/>
    </source>
</evidence>
<dbReference type="Pfam" id="PF00096">
    <property type="entry name" value="zf-C2H2"/>
    <property type="match status" value="3"/>
</dbReference>
<keyword evidence="1" id="KW-0479">Metal-binding</keyword>
<feature type="domain" description="C2H2-type" evidence="7">
    <location>
        <begin position="489"/>
        <end position="512"/>
    </location>
</feature>
<dbReference type="PANTHER" id="PTHR24409:SF295">
    <property type="entry name" value="AZ2-RELATED"/>
    <property type="match status" value="1"/>
</dbReference>
<evidence type="ECO:0000259" key="7">
    <source>
        <dbReference type="PROSITE" id="PS50157"/>
    </source>
</evidence>
<evidence type="ECO:0000313" key="8">
    <source>
        <dbReference type="EMBL" id="KAG7303632.1"/>
    </source>
</evidence>
<evidence type="ECO:0000256" key="1">
    <source>
        <dbReference type="ARBA" id="ARBA00022723"/>
    </source>
</evidence>
<evidence type="ECO:0000256" key="6">
    <source>
        <dbReference type="SAM" id="MobiDB-lite"/>
    </source>
</evidence>
<keyword evidence="4" id="KW-0862">Zinc</keyword>
<gene>
    <name evidence="8" type="ORF">JYU34_012163</name>
</gene>
<feature type="domain" description="C2H2-type" evidence="7">
    <location>
        <begin position="617"/>
        <end position="645"/>
    </location>
</feature>
<feature type="compositionally biased region" description="Basic residues" evidence="6">
    <location>
        <begin position="196"/>
        <end position="205"/>
    </location>
</feature>
<keyword evidence="3 5" id="KW-0863">Zinc-finger</keyword>
<evidence type="ECO:0000256" key="5">
    <source>
        <dbReference type="PROSITE-ProRule" id="PRU00042"/>
    </source>
</evidence>
<keyword evidence="2" id="KW-0677">Repeat</keyword>
<dbReference type="PANTHER" id="PTHR24409">
    <property type="entry name" value="ZINC FINGER PROTEIN 142"/>
    <property type="match status" value="1"/>
</dbReference>
<evidence type="ECO:0000313" key="9">
    <source>
        <dbReference type="Proteomes" id="UP000823941"/>
    </source>
</evidence>
<keyword evidence="9" id="KW-1185">Reference proteome</keyword>
<evidence type="ECO:0000256" key="2">
    <source>
        <dbReference type="ARBA" id="ARBA00022737"/>
    </source>
</evidence>
<dbReference type="InterPro" id="IPR013087">
    <property type="entry name" value="Znf_C2H2_type"/>
</dbReference>
<dbReference type="PROSITE" id="PS00028">
    <property type="entry name" value="ZINC_FINGER_C2H2_1"/>
    <property type="match status" value="11"/>
</dbReference>
<dbReference type="Proteomes" id="UP000823941">
    <property type="component" value="Chromosome 16"/>
</dbReference>
<feature type="domain" description="C2H2-type" evidence="7">
    <location>
        <begin position="353"/>
        <end position="380"/>
    </location>
</feature>